<dbReference type="EMBL" id="BAAAUH010000026">
    <property type="protein sequence ID" value="GAA3184124.1"/>
    <property type="molecule type" value="Genomic_DNA"/>
</dbReference>
<feature type="compositionally biased region" description="Low complexity" evidence="1">
    <location>
        <begin position="64"/>
        <end position="73"/>
    </location>
</feature>
<name>A0ABP6PRD0_9ACTN</name>
<keyword evidence="3" id="KW-1185">Reference proteome</keyword>
<feature type="compositionally biased region" description="Pro residues" evidence="1">
    <location>
        <begin position="1"/>
        <end position="25"/>
    </location>
</feature>
<organism evidence="2 3">
    <name type="scientific">Streptomyces virens</name>
    <dbReference type="NCBI Taxonomy" id="285572"/>
    <lineage>
        <taxon>Bacteria</taxon>
        <taxon>Bacillati</taxon>
        <taxon>Actinomycetota</taxon>
        <taxon>Actinomycetes</taxon>
        <taxon>Kitasatosporales</taxon>
        <taxon>Streptomycetaceae</taxon>
        <taxon>Streptomyces</taxon>
    </lineage>
</organism>
<feature type="compositionally biased region" description="Pro residues" evidence="1">
    <location>
        <begin position="35"/>
        <end position="51"/>
    </location>
</feature>
<dbReference type="PRINTS" id="PR00806">
    <property type="entry name" value="VINCULIN"/>
</dbReference>
<comment type="caution">
    <text evidence="2">The sequence shown here is derived from an EMBL/GenBank/DDBJ whole genome shotgun (WGS) entry which is preliminary data.</text>
</comment>
<reference evidence="3" key="1">
    <citation type="journal article" date="2019" name="Int. J. Syst. Evol. Microbiol.">
        <title>The Global Catalogue of Microorganisms (GCM) 10K type strain sequencing project: providing services to taxonomists for standard genome sequencing and annotation.</title>
        <authorList>
            <consortium name="The Broad Institute Genomics Platform"/>
            <consortium name="The Broad Institute Genome Sequencing Center for Infectious Disease"/>
            <person name="Wu L."/>
            <person name="Ma J."/>
        </authorList>
    </citation>
    <scope>NUCLEOTIDE SEQUENCE [LARGE SCALE GENOMIC DNA]</scope>
    <source>
        <strain evidence="3">JCM 9095</strain>
    </source>
</reference>
<feature type="region of interest" description="Disordered" evidence="1">
    <location>
        <begin position="1"/>
        <end position="94"/>
    </location>
</feature>
<accession>A0ABP6PRD0</accession>
<proteinExistence type="predicted"/>
<protein>
    <submittedName>
        <fullName evidence="2">Uncharacterized protein</fullName>
    </submittedName>
</protein>
<dbReference type="Proteomes" id="UP001501866">
    <property type="component" value="Unassembled WGS sequence"/>
</dbReference>
<evidence type="ECO:0000256" key="1">
    <source>
        <dbReference type="SAM" id="MobiDB-lite"/>
    </source>
</evidence>
<sequence length="94" mass="10109">MYRSQLPPPPHPPPPPQDDPPPQDEPPSEDDPQAVPAPPPPPAHQLPSPLPEPERLRAGRRPALRAAPTTTATNNAKSTTRMMPKVMAPSSFPP</sequence>
<evidence type="ECO:0000313" key="2">
    <source>
        <dbReference type="EMBL" id="GAA3184124.1"/>
    </source>
</evidence>
<gene>
    <name evidence="2" type="ORF">GCM10010451_36540</name>
</gene>
<evidence type="ECO:0000313" key="3">
    <source>
        <dbReference type="Proteomes" id="UP001501866"/>
    </source>
</evidence>